<organism evidence="3 4">
    <name type="scientific">Natrarchaeobaculum aegyptiacum</name>
    <dbReference type="NCBI Taxonomy" id="745377"/>
    <lineage>
        <taxon>Archaea</taxon>
        <taxon>Methanobacteriati</taxon>
        <taxon>Methanobacteriota</taxon>
        <taxon>Stenosarchaea group</taxon>
        <taxon>Halobacteria</taxon>
        <taxon>Halobacteriales</taxon>
        <taxon>Natrialbaceae</taxon>
        <taxon>Natrarchaeobaculum</taxon>
    </lineage>
</organism>
<sequence length="80" mass="8233">MPSANPELIAESLVLVLYTLVAAALTIGGVLVEYTSLQHVGAGDLTVGLWLAAIGAVMLYAGVYAIGYQKLVSRLVASGQ</sequence>
<evidence type="ECO:0000313" key="3">
    <source>
        <dbReference type="EMBL" id="ARS89283.1"/>
    </source>
</evidence>
<evidence type="ECO:0000256" key="1">
    <source>
        <dbReference type="SAM" id="Phobius"/>
    </source>
</evidence>
<keyword evidence="1" id="KW-0472">Membrane</keyword>
<reference evidence="4" key="1">
    <citation type="submission" date="2017-02" db="EMBL/GenBank/DDBJ databases">
        <title>Natronthermophilus aegyptiacus gen. nov.,sp. nov., an aerobic, extremely halophilic alkalithermophilic archaeon isolated from the athalassohaline Wadi An Natrun, Egypt.</title>
        <authorList>
            <person name="Zhao B."/>
        </authorList>
    </citation>
    <scope>NUCLEOTIDE SEQUENCE [LARGE SCALE GENOMIC DNA]</scope>
    <source>
        <strain evidence="4">JW/NM-HA 15</strain>
    </source>
</reference>
<dbReference type="KEGG" id="naj:B1756_05670"/>
<gene>
    <name evidence="3" type="ORF">B1756_05670</name>
</gene>
<evidence type="ECO:0000313" key="4">
    <source>
        <dbReference type="Proteomes" id="UP000250088"/>
    </source>
</evidence>
<feature type="transmembrane region" description="Helical" evidence="1">
    <location>
        <begin position="47"/>
        <end position="66"/>
    </location>
</feature>
<feature type="transmembrane region" description="Helical" evidence="1">
    <location>
        <begin position="12"/>
        <end position="32"/>
    </location>
</feature>
<dbReference type="EMBL" id="CP019893">
    <property type="protein sequence ID" value="ARS89283.1"/>
    <property type="molecule type" value="Genomic_DNA"/>
</dbReference>
<dbReference type="Proteomes" id="UP000250088">
    <property type="component" value="Chromosome"/>
</dbReference>
<keyword evidence="1" id="KW-1133">Transmembrane helix</keyword>
<dbReference type="RefSeq" id="WP_086887665.1">
    <property type="nucleotide sequence ID" value="NZ_CP019893.1"/>
</dbReference>
<keyword evidence="1" id="KW-0812">Transmembrane</keyword>
<dbReference type="GeneID" id="32893546"/>
<dbReference type="InterPro" id="IPR058464">
    <property type="entry name" value="DUF8151"/>
</dbReference>
<protein>
    <recommendedName>
        <fullName evidence="2">DUF8151 domain-containing protein</fullName>
    </recommendedName>
</protein>
<name>A0A2Z2HRA1_9EURY</name>
<proteinExistence type="predicted"/>
<dbReference type="AlphaFoldDB" id="A0A2Z2HRA1"/>
<dbReference type="Pfam" id="PF26478">
    <property type="entry name" value="DUF8151"/>
    <property type="match status" value="1"/>
</dbReference>
<dbReference type="OrthoDB" id="205411at2157"/>
<accession>A0A2Z2HRA1</accession>
<feature type="domain" description="DUF8151" evidence="2">
    <location>
        <begin position="1"/>
        <end position="77"/>
    </location>
</feature>
<keyword evidence="4" id="KW-1185">Reference proteome</keyword>
<evidence type="ECO:0000259" key="2">
    <source>
        <dbReference type="Pfam" id="PF26478"/>
    </source>
</evidence>